<sequence length="91" mass="9961">MNGQIIQIRPETLRPAAQWETPTPDEIRELIRLTGLNGADVAAMLGLTPQGNKSGRGSRTVRRWTAGDTPIPYAAWALLAHRAGFGLIWVD</sequence>
<gene>
    <name evidence="1" type="ORF">L9S41_17170</name>
</gene>
<protein>
    <submittedName>
        <fullName evidence="1">Transcriptional regulator</fullName>
    </submittedName>
</protein>
<accession>A0ABY5ZJS2</accession>
<organism evidence="1 2">
    <name type="scientific">Geoalkalibacter halelectricus</name>
    <dbReference type="NCBI Taxonomy" id="2847045"/>
    <lineage>
        <taxon>Bacteria</taxon>
        <taxon>Pseudomonadati</taxon>
        <taxon>Thermodesulfobacteriota</taxon>
        <taxon>Desulfuromonadia</taxon>
        <taxon>Desulfuromonadales</taxon>
        <taxon>Geoalkalibacteraceae</taxon>
        <taxon>Geoalkalibacter</taxon>
    </lineage>
</organism>
<proteinExistence type="predicted"/>
<reference evidence="1" key="1">
    <citation type="journal article" date="2022" name="Environ. Microbiol.">
        <title>Geoalkalibacter halelectricus SAP #1 sp. nov. possessing extracellular electron transfer and mineral#reducing capabilities from a haloalkaline environment.</title>
        <authorList>
            <person name="Yadav S."/>
            <person name="Singh R."/>
            <person name="Sundharam S.S."/>
            <person name="Chaudhary S."/>
            <person name="Krishnamurthi S."/>
            <person name="Patil S.A."/>
        </authorList>
    </citation>
    <scope>NUCLEOTIDE SEQUENCE</scope>
    <source>
        <strain evidence="1">SAP-1</strain>
    </source>
</reference>
<evidence type="ECO:0000313" key="2">
    <source>
        <dbReference type="Proteomes" id="UP001060414"/>
    </source>
</evidence>
<keyword evidence="2" id="KW-1185">Reference proteome</keyword>
<name>A0ABY5ZJS2_9BACT</name>
<dbReference type="Proteomes" id="UP001060414">
    <property type="component" value="Chromosome"/>
</dbReference>
<dbReference type="EMBL" id="CP092109">
    <property type="protein sequence ID" value="UWZ79392.1"/>
    <property type="molecule type" value="Genomic_DNA"/>
</dbReference>
<evidence type="ECO:0000313" key="1">
    <source>
        <dbReference type="EMBL" id="UWZ79392.1"/>
    </source>
</evidence>